<dbReference type="EMBL" id="CAEZXP010000007">
    <property type="protein sequence ID" value="CAB4707223.1"/>
    <property type="molecule type" value="Genomic_DNA"/>
</dbReference>
<evidence type="ECO:0000256" key="2">
    <source>
        <dbReference type="ARBA" id="ARBA00022448"/>
    </source>
</evidence>
<dbReference type="Gene3D" id="1.20.810.10">
    <property type="entry name" value="Cytochrome Bc1 Complex, Chain C"/>
    <property type="match status" value="1"/>
</dbReference>
<name>A0A6J6QCQ5_9ZZZZ</name>
<keyword evidence="9 10" id="KW-0472">Membrane</keyword>
<keyword evidence="3" id="KW-0349">Heme</keyword>
<feature type="transmembrane region" description="Helical" evidence="10">
    <location>
        <begin position="119"/>
        <end position="140"/>
    </location>
</feature>
<evidence type="ECO:0000256" key="3">
    <source>
        <dbReference type="ARBA" id="ARBA00022617"/>
    </source>
</evidence>
<dbReference type="GO" id="GO:0016020">
    <property type="term" value="C:membrane"/>
    <property type="evidence" value="ECO:0007669"/>
    <property type="project" value="UniProtKB-SubCell"/>
</dbReference>
<dbReference type="InterPro" id="IPR036150">
    <property type="entry name" value="Cyt_b/b6_C_sf"/>
</dbReference>
<dbReference type="GO" id="GO:0016491">
    <property type="term" value="F:oxidoreductase activity"/>
    <property type="evidence" value="ECO:0007669"/>
    <property type="project" value="InterPro"/>
</dbReference>
<evidence type="ECO:0000256" key="6">
    <source>
        <dbReference type="ARBA" id="ARBA00022982"/>
    </source>
</evidence>
<dbReference type="Pfam" id="PF00032">
    <property type="entry name" value="Cytochrom_B_C"/>
    <property type="match status" value="1"/>
</dbReference>
<organism evidence="13">
    <name type="scientific">freshwater metagenome</name>
    <dbReference type="NCBI Taxonomy" id="449393"/>
    <lineage>
        <taxon>unclassified sequences</taxon>
        <taxon>metagenomes</taxon>
        <taxon>ecological metagenomes</taxon>
    </lineage>
</organism>
<dbReference type="Gene3D" id="2.60.40.420">
    <property type="entry name" value="Cupredoxins - blue copper proteins"/>
    <property type="match status" value="1"/>
</dbReference>
<dbReference type="GO" id="GO:0046872">
    <property type="term" value="F:metal ion binding"/>
    <property type="evidence" value="ECO:0007669"/>
    <property type="project" value="UniProtKB-KW"/>
</dbReference>
<dbReference type="SUPFAM" id="SSF81648">
    <property type="entry name" value="a domain/subunit of cytochrome bc1 complex (Ubiquinol-cytochrome c reductase)"/>
    <property type="match status" value="1"/>
</dbReference>
<evidence type="ECO:0000313" key="13">
    <source>
        <dbReference type="EMBL" id="CAB4707223.1"/>
    </source>
</evidence>
<dbReference type="GO" id="GO:0020037">
    <property type="term" value="F:heme binding"/>
    <property type="evidence" value="ECO:0007669"/>
    <property type="project" value="InterPro"/>
</dbReference>
<evidence type="ECO:0000256" key="4">
    <source>
        <dbReference type="ARBA" id="ARBA00022692"/>
    </source>
</evidence>
<feature type="transmembrane region" description="Helical" evidence="10">
    <location>
        <begin position="152"/>
        <end position="170"/>
    </location>
</feature>
<gene>
    <name evidence="13" type="ORF">UFOPK2399_01749</name>
</gene>
<feature type="domain" description="Cytochrome b/b6 C-terminal region profile" evidence="11">
    <location>
        <begin position="17"/>
        <end position="173"/>
    </location>
</feature>
<keyword evidence="8" id="KW-0408">Iron</keyword>
<keyword evidence="2" id="KW-0813">Transport</keyword>
<dbReference type="InterPro" id="IPR005798">
    <property type="entry name" value="Cyt_b/b6_C"/>
</dbReference>
<evidence type="ECO:0000256" key="8">
    <source>
        <dbReference type="ARBA" id="ARBA00023004"/>
    </source>
</evidence>
<dbReference type="InterPro" id="IPR036909">
    <property type="entry name" value="Cyt_c-like_dom_sf"/>
</dbReference>
<dbReference type="InterPro" id="IPR027387">
    <property type="entry name" value="Cytb/b6-like_sf"/>
</dbReference>
<evidence type="ECO:0000259" key="11">
    <source>
        <dbReference type="PROSITE" id="PS51003"/>
    </source>
</evidence>
<keyword evidence="7 10" id="KW-1133">Transmembrane helix</keyword>
<evidence type="ECO:0000256" key="7">
    <source>
        <dbReference type="ARBA" id="ARBA00022989"/>
    </source>
</evidence>
<keyword evidence="6" id="KW-0249">Electron transport</keyword>
<feature type="transmembrane region" description="Helical" evidence="10">
    <location>
        <begin position="31"/>
        <end position="53"/>
    </location>
</feature>
<protein>
    <submittedName>
        <fullName evidence="13">Unannotated protein</fullName>
    </submittedName>
</protein>
<evidence type="ECO:0000256" key="5">
    <source>
        <dbReference type="ARBA" id="ARBA00022723"/>
    </source>
</evidence>
<dbReference type="PROSITE" id="PS51007">
    <property type="entry name" value="CYTC"/>
    <property type="match status" value="1"/>
</dbReference>
<proteinExistence type="predicted"/>
<evidence type="ECO:0000256" key="1">
    <source>
        <dbReference type="ARBA" id="ARBA00004141"/>
    </source>
</evidence>
<dbReference type="InterPro" id="IPR009056">
    <property type="entry name" value="Cyt_c-like_dom"/>
</dbReference>
<evidence type="ECO:0000256" key="9">
    <source>
        <dbReference type="ARBA" id="ARBA00023136"/>
    </source>
</evidence>
<sequence length="287" mass="31417">MADDRRVFRERQFRQYKSDVKKRGKPFHPYAMLHDTIMSLVTVGVIIALAVVWKWTTPGDHTGIVMHDGVASTEGTSGWLGKLTDDPADPGTISFTPRPDWYFYFLFYLLRIFKWPESVILGTIGIPTICVLLLIALPFLDTRAERRPLRRPVAMVTGVLVIFSMGIMTYRGATANESLGSELIGKVPEWAKQQGFANNPKAVAGAKLFAVAGCMNCHVYLGNGASNLGGPELTAEGAQHRGILFQVEHLKCPSCVTKGSAMPAFASQGQANLTLMAEFLEASQGPK</sequence>
<keyword evidence="4 10" id="KW-0812">Transmembrane</keyword>
<comment type="subcellular location">
    <subcellularLocation>
        <location evidence="1">Membrane</location>
        <topology evidence="1">Multi-pass membrane protein</topology>
    </subcellularLocation>
</comment>
<dbReference type="PROSITE" id="PS51003">
    <property type="entry name" value="CYTB_CTER"/>
    <property type="match status" value="1"/>
</dbReference>
<dbReference type="InterPro" id="IPR008972">
    <property type="entry name" value="Cupredoxin"/>
</dbReference>
<reference evidence="13" key="1">
    <citation type="submission" date="2020-05" db="EMBL/GenBank/DDBJ databases">
        <authorList>
            <person name="Chiriac C."/>
            <person name="Salcher M."/>
            <person name="Ghai R."/>
            <person name="Kavagutti S V."/>
        </authorList>
    </citation>
    <scope>NUCLEOTIDE SEQUENCE</scope>
</reference>
<evidence type="ECO:0000259" key="12">
    <source>
        <dbReference type="PROSITE" id="PS51007"/>
    </source>
</evidence>
<dbReference type="SUPFAM" id="SSF46626">
    <property type="entry name" value="Cytochrome c"/>
    <property type="match status" value="1"/>
</dbReference>
<evidence type="ECO:0000256" key="10">
    <source>
        <dbReference type="SAM" id="Phobius"/>
    </source>
</evidence>
<keyword evidence="5" id="KW-0479">Metal-binding</keyword>
<dbReference type="GO" id="GO:0009055">
    <property type="term" value="F:electron transfer activity"/>
    <property type="evidence" value="ECO:0007669"/>
    <property type="project" value="InterPro"/>
</dbReference>
<feature type="domain" description="Cytochrome c" evidence="12">
    <location>
        <begin position="200"/>
        <end position="287"/>
    </location>
</feature>
<accession>A0A6J6QCQ5</accession>
<dbReference type="AlphaFoldDB" id="A0A6J6QCQ5"/>